<dbReference type="PANTHER" id="PTHR44329">
    <property type="entry name" value="SERINE/THREONINE-PROTEIN KINASE TNNI3K-RELATED"/>
    <property type="match status" value="1"/>
</dbReference>
<dbReference type="EMBL" id="JAGTXO010000010">
    <property type="protein sequence ID" value="KAG8465664.1"/>
    <property type="molecule type" value="Genomic_DNA"/>
</dbReference>
<feature type="region of interest" description="Disordered" evidence="5">
    <location>
        <begin position="1"/>
        <end position="27"/>
    </location>
</feature>
<evidence type="ECO:0000256" key="1">
    <source>
        <dbReference type="ARBA" id="ARBA00022679"/>
    </source>
</evidence>
<dbReference type="AlphaFoldDB" id="A0A8J5XSC8"/>
<evidence type="ECO:0000313" key="8">
    <source>
        <dbReference type="Proteomes" id="UP000751190"/>
    </source>
</evidence>
<dbReference type="GO" id="GO:0005524">
    <property type="term" value="F:ATP binding"/>
    <property type="evidence" value="ECO:0007669"/>
    <property type="project" value="UniProtKB-KW"/>
</dbReference>
<dbReference type="Pfam" id="PF00069">
    <property type="entry name" value="Pkinase"/>
    <property type="match status" value="1"/>
</dbReference>
<comment type="caution">
    <text evidence="7">The sequence shown here is derived from an EMBL/GenBank/DDBJ whole genome shotgun (WGS) entry which is preliminary data.</text>
</comment>
<dbReference type="InterPro" id="IPR001245">
    <property type="entry name" value="Ser-Thr/Tyr_kinase_cat_dom"/>
</dbReference>
<keyword evidence="3" id="KW-0418">Kinase</keyword>
<evidence type="ECO:0000256" key="5">
    <source>
        <dbReference type="SAM" id="MobiDB-lite"/>
    </source>
</evidence>
<dbReference type="OrthoDB" id="4062651at2759"/>
<sequence>MANVTAVERFSAASGSESESAASPAHRVVAATPEAAATACVPAGRHECASLESTPAVARRFSLGGGRFSLGVGSSFRRANKPSILRMGPKHRVTDRTSAAPRPRVRFASISHSPVSGELLVPRSPAAVKPHRAAPPPMGKPAALPRMDAGVLMDDGSQPNTERLRELLRAEQGIIGGVALSHVGVLGSGTFGVVYKCKLLERLSGAREQALVDEAGGMVAVKKLRSDAQIRRSAHHSLTVEEIVDFAREIGLMRSLRHGHVLGYVGCGLYLDADGHDQLSLVLEFASGGSLATLINHESAFRRAYGEFDALRWVGEIAAGLAFLHGFRPQVIHRDIKPENVLLCGPGRVAKLADFGLATFERKREKQRHVALAMAAAEADAARADAGLRTDPMCAARLRTPVHTAEALLRARVMSDGDDPRPQLRSPGSEPETRHAPARDAMAAEPGASASPHARVAARPLLRGRANSVEMMGADAGSADGSAHCRSTHQPPARGALPGRPAAPQPLPSAAPPPSTTTAPVSPFRGIDGYHFDVAALRLTGTTGSLRYMAPENFRGEPYSHLVDQYSFAIVAFEILFRRRSHDRTYLTPLAIAQGAASAKALRPKLPSRWPEEVCALLQSCWHAVPDQRPSFRRVAKRLAEWRADPDVERRLVASLAAGSSRGLLEQLGLVSSL</sequence>
<feature type="region of interest" description="Disordered" evidence="5">
    <location>
        <begin position="473"/>
        <end position="522"/>
    </location>
</feature>
<feature type="compositionally biased region" description="Pro residues" evidence="5">
    <location>
        <begin position="501"/>
        <end position="515"/>
    </location>
</feature>
<dbReference type="Proteomes" id="UP000751190">
    <property type="component" value="Unassembled WGS sequence"/>
</dbReference>
<protein>
    <recommendedName>
        <fullName evidence="6">Protein kinase domain-containing protein</fullName>
    </recommendedName>
</protein>
<keyword evidence="8" id="KW-1185">Reference proteome</keyword>
<dbReference type="Pfam" id="PF07714">
    <property type="entry name" value="PK_Tyr_Ser-Thr"/>
    <property type="match status" value="1"/>
</dbReference>
<feature type="compositionally biased region" description="Low complexity" evidence="5">
    <location>
        <begin position="11"/>
        <end position="27"/>
    </location>
</feature>
<feature type="compositionally biased region" description="Basic and acidic residues" evidence="5">
    <location>
        <begin position="413"/>
        <end position="422"/>
    </location>
</feature>
<accession>A0A8J5XSC8</accession>
<keyword evidence="2" id="KW-0547">Nucleotide-binding</keyword>
<evidence type="ECO:0000256" key="2">
    <source>
        <dbReference type="ARBA" id="ARBA00022741"/>
    </source>
</evidence>
<evidence type="ECO:0000256" key="3">
    <source>
        <dbReference type="ARBA" id="ARBA00022777"/>
    </source>
</evidence>
<dbReference type="SUPFAM" id="SSF56112">
    <property type="entry name" value="Protein kinase-like (PK-like)"/>
    <property type="match status" value="1"/>
</dbReference>
<dbReference type="PROSITE" id="PS50011">
    <property type="entry name" value="PROTEIN_KINASE_DOM"/>
    <property type="match status" value="1"/>
</dbReference>
<gene>
    <name evidence="7" type="ORF">KFE25_002971</name>
</gene>
<keyword evidence="4" id="KW-0067">ATP-binding</keyword>
<keyword evidence="1" id="KW-0808">Transferase</keyword>
<dbReference type="SMART" id="SM00220">
    <property type="entry name" value="S_TKc"/>
    <property type="match status" value="1"/>
</dbReference>
<name>A0A8J5XSC8_DIALT</name>
<proteinExistence type="predicted"/>
<dbReference type="InterPro" id="IPR011009">
    <property type="entry name" value="Kinase-like_dom_sf"/>
</dbReference>
<organism evidence="7 8">
    <name type="scientific">Diacronema lutheri</name>
    <name type="common">Unicellular marine alga</name>
    <name type="synonym">Monochrysis lutheri</name>
    <dbReference type="NCBI Taxonomy" id="2081491"/>
    <lineage>
        <taxon>Eukaryota</taxon>
        <taxon>Haptista</taxon>
        <taxon>Haptophyta</taxon>
        <taxon>Pavlovophyceae</taxon>
        <taxon>Pavlovales</taxon>
        <taxon>Pavlovaceae</taxon>
        <taxon>Diacronema</taxon>
    </lineage>
</organism>
<dbReference type="PANTHER" id="PTHR44329:SF288">
    <property type="entry name" value="MITOGEN-ACTIVATED PROTEIN KINASE KINASE KINASE 20"/>
    <property type="match status" value="1"/>
</dbReference>
<dbReference type="InterPro" id="IPR000719">
    <property type="entry name" value="Prot_kinase_dom"/>
</dbReference>
<feature type="region of interest" description="Disordered" evidence="5">
    <location>
        <begin position="411"/>
        <end position="455"/>
    </location>
</feature>
<dbReference type="PROSITE" id="PS00108">
    <property type="entry name" value="PROTEIN_KINASE_ST"/>
    <property type="match status" value="1"/>
</dbReference>
<feature type="compositionally biased region" description="Low complexity" evidence="5">
    <location>
        <begin position="473"/>
        <end position="482"/>
    </location>
</feature>
<dbReference type="GO" id="GO:0004674">
    <property type="term" value="F:protein serine/threonine kinase activity"/>
    <property type="evidence" value="ECO:0007669"/>
    <property type="project" value="TreeGrafter"/>
</dbReference>
<dbReference type="InterPro" id="IPR008271">
    <property type="entry name" value="Ser/Thr_kinase_AS"/>
</dbReference>
<feature type="domain" description="Protein kinase" evidence="6">
    <location>
        <begin position="180"/>
        <end position="643"/>
    </location>
</feature>
<dbReference type="InterPro" id="IPR051681">
    <property type="entry name" value="Ser/Thr_Kinases-Pseudokinases"/>
</dbReference>
<evidence type="ECO:0000259" key="6">
    <source>
        <dbReference type="PROSITE" id="PS50011"/>
    </source>
</evidence>
<evidence type="ECO:0000256" key="4">
    <source>
        <dbReference type="ARBA" id="ARBA00022840"/>
    </source>
</evidence>
<dbReference type="Gene3D" id="1.10.510.10">
    <property type="entry name" value="Transferase(Phosphotransferase) domain 1"/>
    <property type="match status" value="2"/>
</dbReference>
<feature type="compositionally biased region" description="Low complexity" evidence="5">
    <location>
        <begin position="490"/>
        <end position="500"/>
    </location>
</feature>
<evidence type="ECO:0000313" key="7">
    <source>
        <dbReference type="EMBL" id="KAG8465664.1"/>
    </source>
</evidence>
<reference evidence="7" key="1">
    <citation type="submission" date="2021-05" db="EMBL/GenBank/DDBJ databases">
        <title>The genome of the haptophyte Pavlova lutheri (Diacronema luteri, Pavlovales) - a model for lipid biosynthesis in eukaryotic algae.</title>
        <authorList>
            <person name="Hulatt C.J."/>
            <person name="Posewitz M.C."/>
        </authorList>
    </citation>
    <scope>NUCLEOTIDE SEQUENCE</scope>
    <source>
        <strain evidence="7">NIVA-4/92</strain>
    </source>
</reference>